<name>A0A060S0J2_PLARE</name>
<organism evidence="2 5">
    <name type="scientific">Plasmodium reichenowi</name>
    <dbReference type="NCBI Taxonomy" id="5854"/>
    <lineage>
        <taxon>Eukaryota</taxon>
        <taxon>Sar</taxon>
        <taxon>Alveolata</taxon>
        <taxon>Apicomplexa</taxon>
        <taxon>Aconoidasida</taxon>
        <taxon>Haemosporida</taxon>
        <taxon>Plasmodiidae</taxon>
        <taxon>Plasmodium</taxon>
        <taxon>Plasmodium (Laverania)</taxon>
    </lineage>
</organism>
<dbReference type="EMBL" id="LVLA01000012">
    <property type="protein sequence ID" value="KYN96814.1"/>
    <property type="molecule type" value="Genomic_DNA"/>
</dbReference>
<evidence type="ECO:0000313" key="6">
    <source>
        <dbReference type="Proteomes" id="UP000076359"/>
    </source>
</evidence>
<proteinExistence type="predicted"/>
<keyword evidence="5" id="KW-1185">Reference proteome</keyword>
<dbReference type="EMBL" id="OFAE01000001">
    <property type="protein sequence ID" value="SOV83840.1"/>
    <property type="molecule type" value="Genomic_DNA"/>
</dbReference>
<evidence type="ECO:0000313" key="5">
    <source>
        <dbReference type="Proteomes" id="UP000027581"/>
    </source>
</evidence>
<keyword evidence="1" id="KW-1133">Transmembrane helix</keyword>
<dbReference type="GeneID" id="24532052"/>
<dbReference type="Proteomes" id="UP000076359">
    <property type="component" value="Chromosome 11"/>
</dbReference>
<dbReference type="AlphaFoldDB" id="A0A060S0J2"/>
<protein>
    <submittedName>
        <fullName evidence="3">Putative exported protein</fullName>
    </submittedName>
</protein>
<dbReference type="VEuPathDB" id="PlasmoDB:PRCDC_1146800"/>
<feature type="transmembrane region" description="Helical" evidence="1">
    <location>
        <begin position="73"/>
        <end position="88"/>
    </location>
</feature>
<dbReference type="EMBL" id="HG810772">
    <property type="protein sequence ID" value="CDO65281.1"/>
    <property type="molecule type" value="Genomic_DNA"/>
</dbReference>
<accession>A0A060S0J2</accession>
<evidence type="ECO:0000313" key="3">
    <source>
        <dbReference type="EMBL" id="KYN96814.1"/>
    </source>
</evidence>
<dbReference type="OrthoDB" id="10306872at2759"/>
<keyword evidence="1" id="KW-0472">Membrane</keyword>
<dbReference type="Proteomes" id="UP000027581">
    <property type="component" value="Unassembled WGS sequence"/>
</dbReference>
<reference evidence="2" key="2">
    <citation type="submission" date="2014-05" db="EMBL/GenBank/DDBJ databases">
        <title>The genome sequences of chimpanzee malaria parasites reveal the path to human adaptation.</title>
        <authorList>
            <person name="Otto T.D."/>
            <person name="Rayner J.C."/>
            <person name="Boehme U."/>
            <person name="Pain A."/>
            <person name="Spottiswoode N."/>
            <person name="Sanders M."/>
            <person name="Quail M."/>
            <person name="Ollomo B."/>
            <person name="Renaud F."/>
            <person name="Thomas A.W."/>
            <person name="Prugnolle F."/>
            <person name="Conway D.J."/>
            <person name="Newbold C."/>
            <person name="Berriman M."/>
        </authorList>
    </citation>
    <scope>NUCLEOTIDE SEQUENCE [LARGE SCALE GENOMIC DNA]</scope>
    <source>
        <strain evidence="2">CDC</strain>
    </source>
</reference>
<sequence length="89" mass="10274">MEAEKKEQKQEKSVKTLMKKIPFKGPSYDEYMKVFGKALPGSVSPTMVLSFISAVILFFVLYKSMNLIKDKKLFKALLVFSAFYVTFFK</sequence>
<reference evidence="3 6" key="3">
    <citation type="journal article" date="2016" name="Nat. Commun.">
        <title>Genomes of cryptic chimpanzee Plasmodium species reveal key evolutionary events leading to human malaria.</title>
        <authorList>
            <person name="Sundararaman S.A."/>
            <person name="Plenderleith L.J."/>
            <person name="Liu W."/>
            <person name="Loy D.E."/>
            <person name="Learn G.H."/>
            <person name="Li Y."/>
            <person name="Shaw K.S."/>
            <person name="Ayouba A."/>
            <person name="Peeters M."/>
            <person name="Speede S."/>
            <person name="Shaw G.M."/>
            <person name="Bushman F.D."/>
            <person name="Brisson D."/>
            <person name="Rayner J.C."/>
            <person name="Sharp P.M."/>
            <person name="Hahn B.H."/>
        </authorList>
    </citation>
    <scope>NUCLEOTIDE SEQUENCE [LARGE SCALE GENOMIC DNA]</scope>
    <source>
        <strain evidence="3 6">SY57</strain>
    </source>
</reference>
<reference evidence="2" key="1">
    <citation type="submission" date="2014-01" db="EMBL/GenBank/DDBJ databases">
        <authorList>
            <person name="Aslett M."/>
        </authorList>
    </citation>
    <scope>NUCLEOTIDE SEQUENCE</scope>
    <source>
        <strain evidence="2">CDC</strain>
    </source>
</reference>
<evidence type="ECO:0000313" key="4">
    <source>
        <dbReference type="EMBL" id="SOV83840.1"/>
    </source>
</evidence>
<dbReference type="RefSeq" id="XP_012763879.1">
    <property type="nucleotide sequence ID" value="XM_012908425.1"/>
</dbReference>
<feature type="transmembrane region" description="Helical" evidence="1">
    <location>
        <begin position="42"/>
        <end position="61"/>
    </location>
</feature>
<dbReference type="VEuPathDB" id="PlasmoDB:PRG01_0006500"/>
<gene>
    <name evidence="2" type="ORF">PRCDC_1146800</name>
    <name evidence="4" type="ORF">PRG01_0006500</name>
    <name evidence="3" type="ORF">PRSY57_1146800</name>
</gene>
<dbReference type="KEGG" id="prei:PRSY57_1146800"/>
<dbReference type="Proteomes" id="UP000240500">
    <property type="component" value="Unassembled WGS sequence"/>
</dbReference>
<evidence type="ECO:0000313" key="2">
    <source>
        <dbReference type="EMBL" id="CDO65281.1"/>
    </source>
</evidence>
<reference evidence="4 7" key="4">
    <citation type="submission" date="2016-09" db="EMBL/GenBank/DDBJ databases">
        <authorList>
            <consortium name="Pathogen Informatics"/>
        </authorList>
    </citation>
    <scope>NUCLEOTIDE SEQUENCE [LARGE SCALE GENOMIC DNA]</scope>
</reference>
<keyword evidence="1" id="KW-0812">Transmembrane</keyword>
<evidence type="ECO:0000313" key="7">
    <source>
        <dbReference type="Proteomes" id="UP000240500"/>
    </source>
</evidence>
<evidence type="ECO:0000256" key="1">
    <source>
        <dbReference type="SAM" id="Phobius"/>
    </source>
</evidence>